<proteinExistence type="predicted"/>
<dbReference type="EMBL" id="CAMPGE010022636">
    <property type="protein sequence ID" value="CAI2380665.1"/>
    <property type="molecule type" value="Genomic_DNA"/>
</dbReference>
<dbReference type="Proteomes" id="UP001295684">
    <property type="component" value="Unassembled WGS sequence"/>
</dbReference>
<sequence length="321" mass="37646">MPRVSQFQWRGPPFCNKFKGIRTVGKMGDDTQEEDKQMQTCNTGFGERVRKQFKVPDLLRTQREMNPSLKQNVSIADTTKNENQKESCSGLKLKNNKNAMTRLRLNPLQSRGRKIKLEIKKREGGSVGKVGLAQKYFMKTLKNISNGKGRDKHRSENESNYLNIKYTSFFGKQNRQISLGKLKNIKPNRLNKSVDYMSKRRNIREEFKINTSRGLKDHTYRNTMRLQKTTKKKRREIYDIIRNCREVEGDGKKVIKKIDYEQDVTNIYNQGCNKTCEILQEVDFAEGKVLELLFQKRQEDINEDIDLADQVAKEYRTGQWK</sequence>
<evidence type="ECO:0000313" key="1">
    <source>
        <dbReference type="EMBL" id="CAI2380665.1"/>
    </source>
</evidence>
<dbReference type="AlphaFoldDB" id="A0AAD1XYX9"/>
<keyword evidence="2" id="KW-1185">Reference proteome</keyword>
<comment type="caution">
    <text evidence="1">The sequence shown here is derived from an EMBL/GenBank/DDBJ whole genome shotgun (WGS) entry which is preliminary data.</text>
</comment>
<accession>A0AAD1XYX9</accession>
<organism evidence="1 2">
    <name type="scientific">Euplotes crassus</name>
    <dbReference type="NCBI Taxonomy" id="5936"/>
    <lineage>
        <taxon>Eukaryota</taxon>
        <taxon>Sar</taxon>
        <taxon>Alveolata</taxon>
        <taxon>Ciliophora</taxon>
        <taxon>Intramacronucleata</taxon>
        <taxon>Spirotrichea</taxon>
        <taxon>Hypotrichia</taxon>
        <taxon>Euplotida</taxon>
        <taxon>Euplotidae</taxon>
        <taxon>Moneuplotes</taxon>
    </lineage>
</organism>
<name>A0AAD1XYX9_EUPCR</name>
<evidence type="ECO:0000313" key="2">
    <source>
        <dbReference type="Proteomes" id="UP001295684"/>
    </source>
</evidence>
<reference evidence="1" key="1">
    <citation type="submission" date="2023-07" db="EMBL/GenBank/DDBJ databases">
        <authorList>
            <consortium name="AG Swart"/>
            <person name="Singh M."/>
            <person name="Singh A."/>
            <person name="Seah K."/>
            <person name="Emmerich C."/>
        </authorList>
    </citation>
    <scope>NUCLEOTIDE SEQUENCE</scope>
    <source>
        <strain evidence="1">DP1</strain>
    </source>
</reference>
<gene>
    <name evidence="1" type="ORF">ECRASSUSDP1_LOCUS22103</name>
</gene>
<protein>
    <submittedName>
        <fullName evidence="1">Uncharacterized protein</fullName>
    </submittedName>
</protein>